<dbReference type="EMBL" id="JAATIQ010000526">
    <property type="protein sequence ID" value="KAF4352477.1"/>
    <property type="molecule type" value="Genomic_DNA"/>
</dbReference>
<dbReference type="AlphaFoldDB" id="A0A7J6E224"/>
<keyword evidence="2" id="KW-0472">Membrane</keyword>
<keyword evidence="2" id="KW-1133">Transmembrane helix</keyword>
<proteinExistence type="predicted"/>
<protein>
    <submittedName>
        <fullName evidence="3">Uncharacterized protein</fullName>
    </submittedName>
</protein>
<evidence type="ECO:0000256" key="1">
    <source>
        <dbReference type="SAM" id="MobiDB-lite"/>
    </source>
</evidence>
<keyword evidence="4" id="KW-1185">Reference proteome</keyword>
<feature type="region of interest" description="Disordered" evidence="1">
    <location>
        <begin position="606"/>
        <end position="638"/>
    </location>
</feature>
<sequence>MDTDMEKPNFLQSDCHSILSTIKYEEKQLQLKRRWLLGLPSSEAEPNRSKKTKILQTRCVAENSYCFMPFIYIYLYIYIINLNFSSDKFVFYCFPRSLPESFLREDDIFYDTVKSRVEEAFGVRPAVTRNDIEVDIDDLGFLHMPNNITKVILSCIDNLTTKGLYLLAKILTQGRVEFEKTRWKMKKIVTDSISVIFGGQNYKRPCHIMEISGHLIRLLNDPGNFRDNLVPFFISKSTIQCAAATKLLNLLESFSTETLIVMYRKLKGYKQKMPQLQPDRCGWNREYLVKEVRIVCEKMLSQLGKGDQLQEPLSEALAIACLALKLAPGFHNSSTTEFCQFSAEIKALQNELIKAIWLVRTNVKVPELQNIKNLVDPNAKVSNKFLRKKISNFLVQYLLQCSDLDSIPSFLHKALTIINGKSRSTPEGFQLKDAIDEEVECILDVSAHTKQIFLDLLPAHDFGDDFTDAYMHNLSESEDDCSYVDDGRDQDDDSEVESTADFVPFNVNLPTAEDTHPVEPEHRLEPEISSGVDNFNCSAETAKEMNNKQTHKNQYLGIQEICDETSMFAYNLIGRMMKEFEQKGGLDMDWFSTLYLRGGCAEHEEEDSQDCNSSSPLGAQPSYQGKKGMHSRKESDGATIVRVTEELLPSFPKSIMEKKLRQLLDL</sequence>
<name>A0A7J6E224_CANSA</name>
<feature type="transmembrane region" description="Helical" evidence="2">
    <location>
        <begin position="60"/>
        <end position="79"/>
    </location>
</feature>
<evidence type="ECO:0000313" key="4">
    <source>
        <dbReference type="Proteomes" id="UP000583929"/>
    </source>
</evidence>
<reference evidence="3 4" key="1">
    <citation type="journal article" date="2020" name="bioRxiv">
        <title>Sequence and annotation of 42 cannabis genomes reveals extensive copy number variation in cannabinoid synthesis and pathogen resistance genes.</title>
        <authorList>
            <person name="Mckernan K.J."/>
            <person name="Helbert Y."/>
            <person name="Kane L.T."/>
            <person name="Ebling H."/>
            <person name="Zhang L."/>
            <person name="Liu B."/>
            <person name="Eaton Z."/>
            <person name="Mclaughlin S."/>
            <person name="Kingan S."/>
            <person name="Baybayan P."/>
            <person name="Concepcion G."/>
            <person name="Jordan M."/>
            <person name="Riva A."/>
            <person name="Barbazuk W."/>
            <person name="Harkins T."/>
        </authorList>
    </citation>
    <scope>NUCLEOTIDE SEQUENCE [LARGE SCALE GENOMIC DNA]</scope>
    <source>
        <strain evidence="4">cv. Jamaican Lion 4</strain>
        <tissue evidence="3">Leaf</tissue>
    </source>
</reference>
<dbReference type="Proteomes" id="UP000583929">
    <property type="component" value="Unassembled WGS sequence"/>
</dbReference>
<evidence type="ECO:0000313" key="3">
    <source>
        <dbReference type="EMBL" id="KAF4352477.1"/>
    </source>
</evidence>
<feature type="compositionally biased region" description="Polar residues" evidence="1">
    <location>
        <begin position="610"/>
        <end position="623"/>
    </location>
</feature>
<organism evidence="3 4">
    <name type="scientific">Cannabis sativa</name>
    <name type="common">Hemp</name>
    <name type="synonym">Marijuana</name>
    <dbReference type="NCBI Taxonomy" id="3483"/>
    <lineage>
        <taxon>Eukaryota</taxon>
        <taxon>Viridiplantae</taxon>
        <taxon>Streptophyta</taxon>
        <taxon>Embryophyta</taxon>
        <taxon>Tracheophyta</taxon>
        <taxon>Spermatophyta</taxon>
        <taxon>Magnoliopsida</taxon>
        <taxon>eudicotyledons</taxon>
        <taxon>Gunneridae</taxon>
        <taxon>Pentapetalae</taxon>
        <taxon>rosids</taxon>
        <taxon>fabids</taxon>
        <taxon>Rosales</taxon>
        <taxon>Cannabaceae</taxon>
        <taxon>Cannabis</taxon>
    </lineage>
</organism>
<evidence type="ECO:0000256" key="2">
    <source>
        <dbReference type="SAM" id="Phobius"/>
    </source>
</evidence>
<gene>
    <name evidence="3" type="ORF">G4B88_013307</name>
</gene>
<dbReference type="PANTHER" id="PTHR36071">
    <property type="entry name" value="DNA DOUBLE-STRAND BREAK REPAIR PROTEIN"/>
    <property type="match status" value="1"/>
</dbReference>
<keyword evidence="2" id="KW-0812">Transmembrane</keyword>
<comment type="caution">
    <text evidence="3">The sequence shown here is derived from an EMBL/GenBank/DDBJ whole genome shotgun (WGS) entry which is preliminary data.</text>
</comment>
<accession>A0A7J6E224</accession>
<dbReference type="PANTHER" id="PTHR36071:SF1">
    <property type="entry name" value="DNA DOUBLE-STRAND BREAK REPAIR PROTEIN"/>
    <property type="match status" value="1"/>
</dbReference>